<evidence type="ECO:0000313" key="2">
    <source>
        <dbReference type="Proteomes" id="UP000515489"/>
    </source>
</evidence>
<reference evidence="1 2" key="1">
    <citation type="submission" date="2020-08" db="EMBL/GenBank/DDBJ databases">
        <title>Hymenobacter sp. S2-20-2 genome sequencing.</title>
        <authorList>
            <person name="Jin L."/>
        </authorList>
    </citation>
    <scope>NUCLEOTIDE SEQUENCE [LARGE SCALE GENOMIC DNA]</scope>
    <source>
        <strain evidence="1 2">S2-20-2</strain>
    </source>
</reference>
<organism evidence="1 2">
    <name type="scientific">Hymenobacter sediminicola</name>
    <dbReference type="NCBI Taxonomy" id="2761579"/>
    <lineage>
        <taxon>Bacteria</taxon>
        <taxon>Pseudomonadati</taxon>
        <taxon>Bacteroidota</taxon>
        <taxon>Cytophagia</taxon>
        <taxon>Cytophagales</taxon>
        <taxon>Hymenobacteraceae</taxon>
        <taxon>Hymenobacter</taxon>
    </lineage>
</organism>
<evidence type="ECO:0000313" key="1">
    <source>
        <dbReference type="EMBL" id="QNH60762.1"/>
    </source>
</evidence>
<accession>A0A7G7W319</accession>
<protein>
    <submittedName>
        <fullName evidence="1">Uncharacterized protein</fullName>
    </submittedName>
</protein>
<name>A0A7G7W319_9BACT</name>
<dbReference type="EMBL" id="CP060202">
    <property type="protein sequence ID" value="QNH60762.1"/>
    <property type="molecule type" value="Genomic_DNA"/>
</dbReference>
<proteinExistence type="predicted"/>
<gene>
    <name evidence="1" type="ORF">H4317_11225</name>
</gene>
<dbReference type="AlphaFoldDB" id="A0A7G7W319"/>
<dbReference type="RefSeq" id="WP_185886693.1">
    <property type="nucleotide sequence ID" value="NZ_CP060202.1"/>
</dbReference>
<sequence>MTALPGSSQTLPATICTPRAQAAKNADSIRVLPTVREKLAGARLEVQGLEQKLSLSQGQLYDARADIRGLKTDNAGLKEMVLATKAEADGWHIKARRRGWGIGIGIGLPLTYGGYKLFRALR</sequence>
<dbReference type="KEGG" id="hsk:H4317_11225"/>
<keyword evidence="2" id="KW-1185">Reference proteome</keyword>
<dbReference type="Proteomes" id="UP000515489">
    <property type="component" value="Chromosome"/>
</dbReference>